<keyword evidence="6 10" id="KW-0863">Zinc-finger</keyword>
<dbReference type="InterPro" id="IPR018957">
    <property type="entry name" value="Znf_C3HC4_RING-type"/>
</dbReference>
<dbReference type="GO" id="GO:0061630">
    <property type="term" value="F:ubiquitin protein ligase activity"/>
    <property type="evidence" value="ECO:0007669"/>
    <property type="project" value="UniProtKB-UniRule"/>
</dbReference>
<evidence type="ECO:0000256" key="11">
    <source>
        <dbReference type="RuleBase" id="RU369090"/>
    </source>
</evidence>
<dbReference type="Pfam" id="PF00097">
    <property type="entry name" value="zf-C3HC4"/>
    <property type="match status" value="1"/>
</dbReference>
<dbReference type="AlphaFoldDB" id="A0A5N6MYJ4"/>
<keyword evidence="4 11" id="KW-0808">Transferase</keyword>
<evidence type="ECO:0000256" key="3">
    <source>
        <dbReference type="ARBA" id="ARBA00004906"/>
    </source>
</evidence>
<evidence type="ECO:0000259" key="12">
    <source>
        <dbReference type="PROSITE" id="PS50089"/>
    </source>
</evidence>
<keyword evidence="5 11" id="KW-0479">Metal-binding</keyword>
<comment type="function">
    <text evidence="11">E3 ubiquitin-protein ligase.</text>
</comment>
<dbReference type="PROSITE" id="PS50089">
    <property type="entry name" value="ZF_RING_2"/>
    <property type="match status" value="1"/>
</dbReference>
<keyword evidence="11" id="KW-0812">Transmembrane</keyword>
<dbReference type="GO" id="GO:0016567">
    <property type="term" value="P:protein ubiquitination"/>
    <property type="evidence" value="ECO:0007669"/>
    <property type="project" value="UniProtKB-UniPathway"/>
</dbReference>
<dbReference type="InterPro" id="IPR045103">
    <property type="entry name" value="RNF5/RNF185-like"/>
</dbReference>
<evidence type="ECO:0000256" key="8">
    <source>
        <dbReference type="ARBA" id="ARBA00022833"/>
    </source>
</evidence>
<dbReference type="GO" id="GO:0005789">
    <property type="term" value="C:endoplasmic reticulum membrane"/>
    <property type="evidence" value="ECO:0007669"/>
    <property type="project" value="UniProtKB-SubCell"/>
</dbReference>
<dbReference type="EMBL" id="SZYD01000014">
    <property type="protein sequence ID" value="KAD4179130.1"/>
    <property type="molecule type" value="Genomic_DNA"/>
</dbReference>
<evidence type="ECO:0000256" key="9">
    <source>
        <dbReference type="ARBA" id="ARBA00023136"/>
    </source>
</evidence>
<protein>
    <recommendedName>
        <fullName evidence="11">E3 ubiquitin-protein ligase RMA</fullName>
        <ecNumber evidence="11">2.3.2.27</ecNumber>
    </recommendedName>
    <alternativeName>
        <fullName evidence="11">Protein RING membrane-anchor</fullName>
    </alternativeName>
    <alternativeName>
        <fullName evidence="11">RING-type E3 ubiquitin transferase RMA</fullName>
    </alternativeName>
</protein>
<dbReference type="Proteomes" id="UP000326396">
    <property type="component" value="Linkage Group LG4"/>
</dbReference>
<evidence type="ECO:0000256" key="4">
    <source>
        <dbReference type="ARBA" id="ARBA00022679"/>
    </source>
</evidence>
<organism evidence="13 14">
    <name type="scientific">Mikania micrantha</name>
    <name type="common">bitter vine</name>
    <dbReference type="NCBI Taxonomy" id="192012"/>
    <lineage>
        <taxon>Eukaryota</taxon>
        <taxon>Viridiplantae</taxon>
        <taxon>Streptophyta</taxon>
        <taxon>Embryophyta</taxon>
        <taxon>Tracheophyta</taxon>
        <taxon>Spermatophyta</taxon>
        <taxon>Magnoliopsida</taxon>
        <taxon>eudicotyledons</taxon>
        <taxon>Gunneridae</taxon>
        <taxon>Pentapetalae</taxon>
        <taxon>asterids</taxon>
        <taxon>campanulids</taxon>
        <taxon>Asterales</taxon>
        <taxon>Asteraceae</taxon>
        <taxon>Asteroideae</taxon>
        <taxon>Heliantheae alliance</taxon>
        <taxon>Eupatorieae</taxon>
        <taxon>Mikania</taxon>
    </lineage>
</organism>
<comment type="subcellular location">
    <subcellularLocation>
        <location evidence="2">Endomembrane system</location>
    </subcellularLocation>
    <subcellularLocation>
        <location evidence="11">Endoplasmic reticulum membrane</location>
        <topology evidence="11">Single-pass type IV membrane protein</topology>
    </subcellularLocation>
</comment>
<evidence type="ECO:0000313" key="14">
    <source>
        <dbReference type="Proteomes" id="UP000326396"/>
    </source>
</evidence>
<dbReference type="InterPro" id="IPR001841">
    <property type="entry name" value="Znf_RING"/>
</dbReference>
<comment type="pathway">
    <text evidence="3 11">Protein modification; protein ubiquitination.</text>
</comment>
<evidence type="ECO:0000256" key="2">
    <source>
        <dbReference type="ARBA" id="ARBA00004308"/>
    </source>
</evidence>
<evidence type="ECO:0000256" key="10">
    <source>
        <dbReference type="PROSITE-ProRule" id="PRU00175"/>
    </source>
</evidence>
<reference evidence="13 14" key="1">
    <citation type="submission" date="2019-05" db="EMBL/GenBank/DDBJ databases">
        <title>Mikania micrantha, genome provides insights into the molecular mechanism of rapid growth.</title>
        <authorList>
            <person name="Liu B."/>
        </authorList>
    </citation>
    <scope>NUCLEOTIDE SEQUENCE [LARGE SCALE GENOMIC DNA]</scope>
    <source>
        <strain evidence="13">NLD-2019</strain>
        <tissue evidence="13">Leaf</tissue>
    </source>
</reference>
<comment type="domain">
    <text evidence="11">The RING-type zinc finger domain is responsible for E3 ligase activity.</text>
</comment>
<keyword evidence="8 11" id="KW-0862">Zinc</keyword>
<comment type="caution">
    <text evidence="13">The sequence shown here is derived from an EMBL/GenBank/DDBJ whole genome shotgun (WGS) entry which is preliminary data.</text>
</comment>
<dbReference type="PROSITE" id="PS00518">
    <property type="entry name" value="ZF_RING_1"/>
    <property type="match status" value="1"/>
</dbReference>
<name>A0A5N6MYJ4_9ASTR</name>
<keyword evidence="14" id="KW-1185">Reference proteome</keyword>
<evidence type="ECO:0000256" key="5">
    <source>
        <dbReference type="ARBA" id="ARBA00022723"/>
    </source>
</evidence>
<dbReference type="GO" id="GO:0008270">
    <property type="term" value="F:zinc ion binding"/>
    <property type="evidence" value="ECO:0007669"/>
    <property type="project" value="UniProtKB-KW"/>
</dbReference>
<feature type="domain" description="RING-type" evidence="12">
    <location>
        <begin position="28"/>
        <end position="69"/>
    </location>
</feature>
<evidence type="ECO:0000256" key="6">
    <source>
        <dbReference type="ARBA" id="ARBA00022771"/>
    </source>
</evidence>
<keyword evidence="7 11" id="KW-0833">Ubl conjugation pathway</keyword>
<evidence type="ECO:0000256" key="1">
    <source>
        <dbReference type="ARBA" id="ARBA00000900"/>
    </source>
</evidence>
<dbReference type="SMART" id="SM00184">
    <property type="entry name" value="RING"/>
    <property type="match status" value="1"/>
</dbReference>
<dbReference type="InterPro" id="IPR017907">
    <property type="entry name" value="Znf_RING_CS"/>
</dbReference>
<dbReference type="SUPFAM" id="SSF57850">
    <property type="entry name" value="RING/U-box"/>
    <property type="match status" value="1"/>
</dbReference>
<sequence length="223" mass="24478">MNTDGEFQEPVIHSCSENIKCGVGVFECNICFDLAQDPVVTLCGHLFCWPCLYKWLQFHSYSHECPVCKAFVDKDNLVPIYGRGASSSDLSANLLSRSEIPSRPASQRPQTARAPELSYFRQDGHGARGRSGFMSMATTSLGDLTRSVLVDVISSVSNFQAHDFHTSGVDYLLSSYVHGGNAHGIHRYPINVQGTKVVFLTICFLVFGLVASVMIILSSLFTS</sequence>
<proteinExistence type="predicted"/>
<keyword evidence="11" id="KW-1133">Transmembrane helix</keyword>
<dbReference type="GO" id="GO:0006511">
    <property type="term" value="P:ubiquitin-dependent protein catabolic process"/>
    <property type="evidence" value="ECO:0007669"/>
    <property type="project" value="UniProtKB-UniRule"/>
</dbReference>
<keyword evidence="9 11" id="KW-0472">Membrane</keyword>
<comment type="catalytic activity">
    <reaction evidence="1 11">
        <text>S-ubiquitinyl-[E2 ubiquitin-conjugating enzyme]-L-cysteine + [acceptor protein]-L-lysine = [E2 ubiquitin-conjugating enzyme]-L-cysteine + N(6)-ubiquitinyl-[acceptor protein]-L-lysine.</text>
        <dbReference type="EC" id="2.3.2.27"/>
    </reaction>
</comment>
<evidence type="ECO:0000313" key="13">
    <source>
        <dbReference type="EMBL" id="KAD4179130.1"/>
    </source>
</evidence>
<feature type="transmembrane region" description="Helical" evidence="11">
    <location>
        <begin position="197"/>
        <end position="221"/>
    </location>
</feature>
<dbReference type="UniPathway" id="UPA00143"/>
<dbReference type="InterPro" id="IPR013083">
    <property type="entry name" value="Znf_RING/FYVE/PHD"/>
</dbReference>
<keyword evidence="11" id="KW-0256">Endoplasmic reticulum</keyword>
<dbReference type="EC" id="2.3.2.27" evidence="11"/>
<dbReference type="OrthoDB" id="6270329at2759"/>
<accession>A0A5N6MYJ4</accession>
<dbReference type="Gene3D" id="3.30.40.10">
    <property type="entry name" value="Zinc/RING finger domain, C3HC4 (zinc finger)"/>
    <property type="match status" value="1"/>
</dbReference>
<dbReference type="CDD" id="cd16745">
    <property type="entry name" value="RING-HC_AtRMA-like"/>
    <property type="match status" value="1"/>
</dbReference>
<evidence type="ECO:0000256" key="7">
    <source>
        <dbReference type="ARBA" id="ARBA00022786"/>
    </source>
</evidence>
<gene>
    <name evidence="13" type="ORF">E3N88_27721</name>
</gene>
<dbReference type="PANTHER" id="PTHR12313">
    <property type="entry name" value="E3 UBIQUITIN-PROTEIN LIGASE RNF5-RELATED"/>
    <property type="match status" value="1"/>
</dbReference>